<dbReference type="Proteomes" id="UP000249299">
    <property type="component" value="Unassembled WGS sequence"/>
</dbReference>
<dbReference type="Pfam" id="PF00532">
    <property type="entry name" value="Peripla_BP_1"/>
    <property type="match status" value="1"/>
</dbReference>
<dbReference type="SUPFAM" id="SSF47413">
    <property type="entry name" value="lambda repressor-like DNA-binding domains"/>
    <property type="match status" value="1"/>
</dbReference>
<dbReference type="Gene3D" id="1.10.260.40">
    <property type="entry name" value="lambda repressor-like DNA-binding domains"/>
    <property type="match status" value="1"/>
</dbReference>
<dbReference type="PANTHER" id="PTHR30146">
    <property type="entry name" value="LACI-RELATED TRANSCRIPTIONAL REPRESSOR"/>
    <property type="match status" value="1"/>
</dbReference>
<dbReference type="InterPro" id="IPR000843">
    <property type="entry name" value="HTH_LacI"/>
</dbReference>
<dbReference type="Pfam" id="PF00356">
    <property type="entry name" value="LacI"/>
    <property type="match status" value="1"/>
</dbReference>
<evidence type="ECO:0000256" key="3">
    <source>
        <dbReference type="ARBA" id="ARBA00023163"/>
    </source>
</evidence>
<organism evidence="5 6">
    <name type="scientific">Rhodobium orientis</name>
    <dbReference type="NCBI Taxonomy" id="34017"/>
    <lineage>
        <taxon>Bacteria</taxon>
        <taxon>Pseudomonadati</taxon>
        <taxon>Pseudomonadota</taxon>
        <taxon>Alphaproteobacteria</taxon>
        <taxon>Hyphomicrobiales</taxon>
        <taxon>Rhodobiaceae</taxon>
        <taxon>Rhodobium</taxon>
    </lineage>
</organism>
<dbReference type="Gene3D" id="3.40.50.2300">
    <property type="match status" value="2"/>
</dbReference>
<dbReference type="GO" id="GO:0000976">
    <property type="term" value="F:transcription cis-regulatory region binding"/>
    <property type="evidence" value="ECO:0007669"/>
    <property type="project" value="TreeGrafter"/>
</dbReference>
<proteinExistence type="predicted"/>
<dbReference type="SMART" id="SM00354">
    <property type="entry name" value="HTH_LACI"/>
    <property type="match status" value="1"/>
</dbReference>
<feature type="domain" description="HTH lacI-type" evidence="4">
    <location>
        <begin position="6"/>
        <end position="63"/>
    </location>
</feature>
<evidence type="ECO:0000256" key="2">
    <source>
        <dbReference type="ARBA" id="ARBA00023125"/>
    </source>
</evidence>
<dbReference type="OrthoDB" id="7683681at2"/>
<dbReference type="CDD" id="cd01392">
    <property type="entry name" value="HTH_LacI"/>
    <property type="match status" value="1"/>
</dbReference>
<protein>
    <submittedName>
        <fullName evidence="5">LacI family transcriptional regulator</fullName>
    </submittedName>
</protein>
<keyword evidence="2" id="KW-0238">DNA-binding</keyword>
<keyword evidence="3" id="KW-0804">Transcription</keyword>
<reference evidence="5 6" key="1">
    <citation type="submission" date="2017-07" db="EMBL/GenBank/DDBJ databases">
        <title>Draft Genome Sequences of Select Purple Nonsulfur Bacteria.</title>
        <authorList>
            <person name="Lasarre B."/>
            <person name="Mckinlay J.B."/>
        </authorList>
    </citation>
    <scope>NUCLEOTIDE SEQUENCE [LARGE SCALE GENOMIC DNA]</scope>
    <source>
        <strain evidence="5 6">DSM 11290</strain>
    </source>
</reference>
<name>A0A327JQ64_9HYPH</name>
<dbReference type="PANTHER" id="PTHR30146:SF109">
    <property type="entry name" value="HTH-TYPE TRANSCRIPTIONAL REGULATOR GALS"/>
    <property type="match status" value="1"/>
</dbReference>
<dbReference type="EMBL" id="NPEV01000017">
    <property type="protein sequence ID" value="RAI27524.1"/>
    <property type="molecule type" value="Genomic_DNA"/>
</dbReference>
<gene>
    <name evidence="5" type="ORF">CH339_09815</name>
</gene>
<dbReference type="PROSITE" id="PS50932">
    <property type="entry name" value="HTH_LACI_2"/>
    <property type="match status" value="1"/>
</dbReference>
<dbReference type="RefSeq" id="WP_111434185.1">
    <property type="nucleotide sequence ID" value="NZ_JACIGG010000017.1"/>
</dbReference>
<dbReference type="InterPro" id="IPR001761">
    <property type="entry name" value="Peripla_BP/Lac1_sug-bd_dom"/>
</dbReference>
<keyword evidence="6" id="KW-1185">Reference proteome</keyword>
<evidence type="ECO:0000256" key="1">
    <source>
        <dbReference type="ARBA" id="ARBA00023015"/>
    </source>
</evidence>
<evidence type="ECO:0000313" key="5">
    <source>
        <dbReference type="EMBL" id="RAI27524.1"/>
    </source>
</evidence>
<dbReference type="InterPro" id="IPR028082">
    <property type="entry name" value="Peripla_BP_I"/>
</dbReference>
<sequence>MQRKHVTIYDIAKRAGTSPSTVGAVMNGSWKARRISEARAEEIQRLARDMGYAINLQASALRKERSRIIGMIVPMHDNRYFSSISQTFEREARARGLFPVVSSTLRDPAIEVEAVKTLLSYRVERIVCTGATDPDSIAEICRARGVPTYNFDLPGSLAPSVISDNYQGALELTNRLVAEVRSRDGDPRRLLFVGGRPSDHNTMERIRGFSDAIEAAGSPAEPGNVLACGYAAAKAAAAVEGYLETHDMPPGIFVNSTIALEGVMNWFGKNGLERLRDLAFGCFDWDPFAALISPNIAMARQDVPTMITALFEIIDKDEVDPGILIKIPPVILANR</sequence>
<comment type="caution">
    <text evidence="5">The sequence shown here is derived from an EMBL/GenBank/DDBJ whole genome shotgun (WGS) entry which is preliminary data.</text>
</comment>
<dbReference type="InterPro" id="IPR010982">
    <property type="entry name" value="Lambda_DNA-bd_dom_sf"/>
</dbReference>
<dbReference type="AlphaFoldDB" id="A0A327JQ64"/>
<evidence type="ECO:0000259" key="4">
    <source>
        <dbReference type="PROSITE" id="PS50932"/>
    </source>
</evidence>
<accession>A0A327JQ64</accession>
<keyword evidence="1" id="KW-0805">Transcription regulation</keyword>
<dbReference type="GO" id="GO:0003700">
    <property type="term" value="F:DNA-binding transcription factor activity"/>
    <property type="evidence" value="ECO:0007669"/>
    <property type="project" value="TreeGrafter"/>
</dbReference>
<dbReference type="SUPFAM" id="SSF53822">
    <property type="entry name" value="Periplasmic binding protein-like I"/>
    <property type="match status" value="1"/>
</dbReference>
<evidence type="ECO:0000313" key="6">
    <source>
        <dbReference type="Proteomes" id="UP000249299"/>
    </source>
</evidence>